<gene>
    <name evidence="1" type="ORF">LCR_10105</name>
</gene>
<protein>
    <submittedName>
        <fullName evidence="1">Uncharacterized protein</fullName>
    </submittedName>
</protein>
<comment type="caution">
    <text evidence="1">The sequence shown here is derived from an EMBL/GenBank/DDBJ whole genome shotgun (WGS) entry which is preliminary data.</text>
</comment>
<reference evidence="1 2" key="1">
    <citation type="submission" date="2016-02" db="EMBL/GenBank/DDBJ databases">
        <title>Draft genome sequence of Aeromonas trota strain 1999lcr isolated from cerebrospinal fluid (CSF).</title>
        <authorList>
            <person name="Dallagassa C.B."/>
            <person name="Prediger K.C."/>
            <person name="Weiss V.A."/>
            <person name="Assis F.E."/>
            <person name="Baura V."/>
            <person name="Cruz L.M."/>
            <person name="Souza E.M."/>
            <person name="Pedrosa F.O."/>
            <person name="Fadel-Picheth C.M."/>
        </authorList>
    </citation>
    <scope>NUCLEOTIDE SEQUENCE [LARGE SCALE GENOMIC DNA]</scope>
    <source>
        <strain evidence="1 2">1999lcr</strain>
    </source>
</reference>
<evidence type="ECO:0000313" key="2">
    <source>
        <dbReference type="Proteomes" id="UP000078435"/>
    </source>
</evidence>
<proteinExistence type="predicted"/>
<sequence length="64" mass="7482">MQFFQDEVAKIAALYNGEFFMHFFDQTIFYVGFPSGKCHDKTCAFENFAIGWWWVGIDAIKMGK</sequence>
<dbReference type="EMBL" id="JMGO02000003">
    <property type="protein sequence ID" value="KXU80449.1"/>
    <property type="molecule type" value="Genomic_DNA"/>
</dbReference>
<dbReference type="Proteomes" id="UP000078435">
    <property type="component" value="Unassembled WGS sequence"/>
</dbReference>
<dbReference type="AlphaFoldDB" id="A0A175VJ06"/>
<evidence type="ECO:0000313" key="1">
    <source>
        <dbReference type="EMBL" id="KXU80449.1"/>
    </source>
</evidence>
<name>A0A175VJ06_AEREN</name>
<organism evidence="1 2">
    <name type="scientific">Aeromonas enteropelogenes</name>
    <name type="common">Aeromonas trota</name>
    <dbReference type="NCBI Taxonomy" id="29489"/>
    <lineage>
        <taxon>Bacteria</taxon>
        <taxon>Pseudomonadati</taxon>
        <taxon>Pseudomonadota</taxon>
        <taxon>Gammaproteobacteria</taxon>
        <taxon>Aeromonadales</taxon>
        <taxon>Aeromonadaceae</taxon>
        <taxon>Aeromonas</taxon>
    </lineage>
</organism>
<accession>A0A175VJ06</accession>